<accession>A0A146M081</accession>
<sequence>MGQRAVDDCLVVFLSGGDHFGICAAEAVNLEGRPGQSLDDRFRIDVSDVLEGQADDDVLPGDPNGTSDQTSGYVNHLSGNEHKLSYLSPPVVFVIPSNMVN</sequence>
<reference evidence="2" key="1">
    <citation type="journal article" date="2016" name="Gigascience">
        <title>De novo construction of an expanded transcriptome assembly for the western tarnished plant bug, Lygus hesperus.</title>
        <authorList>
            <person name="Tassone E.E."/>
            <person name="Geib S.M."/>
            <person name="Hall B."/>
            <person name="Fabrick J.A."/>
            <person name="Brent C.S."/>
            <person name="Hull J.J."/>
        </authorList>
    </citation>
    <scope>NUCLEOTIDE SEQUENCE</scope>
</reference>
<proteinExistence type="predicted"/>
<dbReference type="AlphaFoldDB" id="A0A146M081"/>
<name>A0A146M081_LYGHE</name>
<evidence type="ECO:0000256" key="1">
    <source>
        <dbReference type="SAM" id="MobiDB-lite"/>
    </source>
</evidence>
<evidence type="ECO:0000313" key="2">
    <source>
        <dbReference type="EMBL" id="JAQ13203.1"/>
    </source>
</evidence>
<dbReference type="EMBL" id="GDHC01005426">
    <property type="protein sequence ID" value="JAQ13203.1"/>
    <property type="molecule type" value="Transcribed_RNA"/>
</dbReference>
<protein>
    <submittedName>
        <fullName evidence="2">Uncharacterized protein</fullName>
    </submittedName>
</protein>
<feature type="compositionally biased region" description="Polar residues" evidence="1">
    <location>
        <begin position="64"/>
        <end position="73"/>
    </location>
</feature>
<organism evidence="2">
    <name type="scientific">Lygus hesperus</name>
    <name type="common">Western plant bug</name>
    <dbReference type="NCBI Taxonomy" id="30085"/>
    <lineage>
        <taxon>Eukaryota</taxon>
        <taxon>Metazoa</taxon>
        <taxon>Ecdysozoa</taxon>
        <taxon>Arthropoda</taxon>
        <taxon>Hexapoda</taxon>
        <taxon>Insecta</taxon>
        <taxon>Pterygota</taxon>
        <taxon>Neoptera</taxon>
        <taxon>Paraneoptera</taxon>
        <taxon>Hemiptera</taxon>
        <taxon>Heteroptera</taxon>
        <taxon>Panheteroptera</taxon>
        <taxon>Cimicomorpha</taxon>
        <taxon>Miridae</taxon>
        <taxon>Mirini</taxon>
        <taxon>Lygus</taxon>
    </lineage>
</organism>
<feature type="region of interest" description="Disordered" evidence="1">
    <location>
        <begin position="52"/>
        <end position="75"/>
    </location>
</feature>
<gene>
    <name evidence="2" type="ORF">g.76562</name>
</gene>